<dbReference type="PANTHER" id="PTHR12042:SF21">
    <property type="entry name" value="ALPHA1,4-GALACTOSYLTRANSFERASE 1-RELATED"/>
    <property type="match status" value="1"/>
</dbReference>
<evidence type="ECO:0000256" key="2">
    <source>
        <dbReference type="ARBA" id="ARBA00009003"/>
    </source>
</evidence>
<dbReference type="InterPro" id="IPR029044">
    <property type="entry name" value="Nucleotide-diphossugar_trans"/>
</dbReference>
<reference evidence="8 9" key="1">
    <citation type="journal article" date="2023" name="Arcadia Sci">
        <title>De novo assembly of a long-read Amblyomma americanum tick genome.</title>
        <authorList>
            <person name="Chou S."/>
            <person name="Poskanzer K.E."/>
            <person name="Rollins M."/>
            <person name="Thuy-Boun P.S."/>
        </authorList>
    </citation>
    <scope>NUCLEOTIDE SEQUENCE [LARGE SCALE GENOMIC DNA]</scope>
    <source>
        <strain evidence="8">F_SG_1</strain>
        <tissue evidence="8">Salivary glands</tissue>
    </source>
</reference>
<dbReference type="Pfam" id="PF04488">
    <property type="entry name" value="Gly_transf_sug"/>
    <property type="match status" value="1"/>
</dbReference>
<dbReference type="InterPro" id="IPR007577">
    <property type="entry name" value="GlycoTrfase_DXD_sugar-bd_CS"/>
</dbReference>
<evidence type="ECO:0000256" key="4">
    <source>
        <dbReference type="ARBA" id="ARBA00022679"/>
    </source>
</evidence>
<keyword evidence="5" id="KW-0333">Golgi apparatus</keyword>
<evidence type="ECO:0000256" key="3">
    <source>
        <dbReference type="ARBA" id="ARBA00022676"/>
    </source>
</evidence>
<comment type="similarity">
    <text evidence="2">Belongs to the glycosyltransferase 32 family.</text>
</comment>
<dbReference type="Proteomes" id="UP001321473">
    <property type="component" value="Unassembled WGS sequence"/>
</dbReference>
<evidence type="ECO:0000259" key="7">
    <source>
        <dbReference type="Pfam" id="PF04572"/>
    </source>
</evidence>
<proteinExistence type="inferred from homology"/>
<evidence type="ECO:0000256" key="5">
    <source>
        <dbReference type="ARBA" id="ARBA00023034"/>
    </source>
</evidence>
<evidence type="ECO:0000313" key="8">
    <source>
        <dbReference type="EMBL" id="KAK8772003.1"/>
    </source>
</evidence>
<dbReference type="GO" id="GO:0016758">
    <property type="term" value="F:hexosyltransferase activity"/>
    <property type="evidence" value="ECO:0007669"/>
    <property type="project" value="TreeGrafter"/>
</dbReference>
<feature type="domain" description="Alpha 1,4-glycosyltransferase" evidence="7">
    <location>
        <begin position="151"/>
        <end position="271"/>
    </location>
</feature>
<dbReference type="AlphaFoldDB" id="A0AAQ4EBM4"/>
<comment type="subcellular location">
    <subcellularLocation>
        <location evidence="1">Golgi apparatus membrane</location>
        <topology evidence="1">Single-pass type II membrane protein</topology>
    </subcellularLocation>
</comment>
<keyword evidence="4" id="KW-0808">Transferase</keyword>
<accession>A0AAQ4EBM4</accession>
<organism evidence="8 9">
    <name type="scientific">Amblyomma americanum</name>
    <name type="common">Lone star tick</name>
    <dbReference type="NCBI Taxonomy" id="6943"/>
    <lineage>
        <taxon>Eukaryota</taxon>
        <taxon>Metazoa</taxon>
        <taxon>Ecdysozoa</taxon>
        <taxon>Arthropoda</taxon>
        <taxon>Chelicerata</taxon>
        <taxon>Arachnida</taxon>
        <taxon>Acari</taxon>
        <taxon>Parasitiformes</taxon>
        <taxon>Ixodida</taxon>
        <taxon>Ixodoidea</taxon>
        <taxon>Ixodidae</taxon>
        <taxon>Amblyomminae</taxon>
        <taxon>Amblyomma</taxon>
    </lineage>
</organism>
<dbReference type="InterPro" id="IPR051981">
    <property type="entry name" value="Glycosyltransf_32"/>
</dbReference>
<gene>
    <name evidence="8" type="ORF">V5799_024753</name>
</gene>
<dbReference type="Pfam" id="PF04572">
    <property type="entry name" value="Gb3_synth"/>
    <property type="match status" value="1"/>
</dbReference>
<name>A0AAQ4EBM4_AMBAM</name>
<dbReference type="GO" id="GO:0006688">
    <property type="term" value="P:glycosphingolipid biosynthetic process"/>
    <property type="evidence" value="ECO:0007669"/>
    <property type="project" value="TreeGrafter"/>
</dbReference>
<dbReference type="PANTHER" id="PTHR12042">
    <property type="entry name" value="LACTOSYLCERAMIDE 4-ALPHA-GALACTOSYLTRANSFERASE ALPHA- 1,4-GALACTOSYLTRANSFERASE"/>
    <property type="match status" value="1"/>
</dbReference>
<comment type="caution">
    <text evidence="8">The sequence shown here is derived from an EMBL/GenBank/DDBJ whole genome shotgun (WGS) entry which is preliminary data.</text>
</comment>
<evidence type="ECO:0000256" key="1">
    <source>
        <dbReference type="ARBA" id="ARBA00004323"/>
    </source>
</evidence>
<protein>
    <recommendedName>
        <fullName evidence="7">Alpha 1,4-glycosyltransferase domain-containing protein</fullName>
    </recommendedName>
</protein>
<keyword evidence="6" id="KW-0472">Membrane</keyword>
<dbReference type="SUPFAM" id="SSF53448">
    <property type="entry name" value="Nucleotide-diphospho-sugar transferases"/>
    <property type="match status" value="1"/>
</dbReference>
<sequence>MKSNQTLPDIWFIESTLRNGICLNERQACAVESAALRNPNLTVNLLLTGPMANRCSTLRTLSAIPNFRAAFFDVRTEFRDTPLEPWYKRGKWKTAKNKVEDMSDALRWLVLWKHGGVYLDLDVIVLKRLHELKNGGAYQNPGFRGTAVLFFDKWHPFLNEIQQTCVREYKTAAWGSCGPTLFDHVHDRWTAANSSPPVSMLPSEMFYAIRYNSWEKFFRTNYTAEVFHAVRNSLGVHVWNKMSRVGSVQVGSGSAYDLLARFNCPLIYEAMVARKVL</sequence>
<dbReference type="Gene3D" id="3.90.550.20">
    <property type="match status" value="1"/>
</dbReference>
<keyword evidence="3" id="KW-0328">Glycosyltransferase</keyword>
<evidence type="ECO:0000313" key="9">
    <source>
        <dbReference type="Proteomes" id="UP001321473"/>
    </source>
</evidence>
<evidence type="ECO:0000256" key="6">
    <source>
        <dbReference type="ARBA" id="ARBA00023136"/>
    </source>
</evidence>
<dbReference type="EMBL" id="JARKHS020018982">
    <property type="protein sequence ID" value="KAK8772003.1"/>
    <property type="molecule type" value="Genomic_DNA"/>
</dbReference>
<dbReference type="GO" id="GO:0000139">
    <property type="term" value="C:Golgi membrane"/>
    <property type="evidence" value="ECO:0007669"/>
    <property type="project" value="UniProtKB-SubCell"/>
</dbReference>
<dbReference type="InterPro" id="IPR007652">
    <property type="entry name" value="A1-4-GlycosylTfrase_dom"/>
</dbReference>
<keyword evidence="9" id="KW-1185">Reference proteome</keyword>